<dbReference type="RefSeq" id="WP_073058303.1">
    <property type="nucleotide sequence ID" value="NZ_FQUP01000008.1"/>
</dbReference>
<evidence type="ECO:0000313" key="1">
    <source>
        <dbReference type="EMBL" id="SHG83255.1"/>
    </source>
</evidence>
<reference evidence="1 2" key="1">
    <citation type="submission" date="2016-11" db="EMBL/GenBank/DDBJ databases">
        <authorList>
            <person name="Jaros S."/>
            <person name="Januszkiewicz K."/>
            <person name="Wedrychowicz H."/>
        </authorList>
    </citation>
    <scope>NUCLEOTIDE SEQUENCE [LARGE SCALE GENOMIC DNA]</scope>
    <source>
        <strain evidence="1 2">DSM 19436</strain>
    </source>
</reference>
<evidence type="ECO:0008006" key="3">
    <source>
        <dbReference type="Google" id="ProtNLM"/>
    </source>
</evidence>
<keyword evidence="2" id="KW-1185">Reference proteome</keyword>
<dbReference type="PIRSF" id="PIRSF032131">
    <property type="entry name" value="UCP032131"/>
    <property type="match status" value="1"/>
</dbReference>
<organism evidence="1 2">
    <name type="scientific">Kaistia soli DSM 19436</name>
    <dbReference type="NCBI Taxonomy" id="1122133"/>
    <lineage>
        <taxon>Bacteria</taxon>
        <taxon>Pseudomonadati</taxon>
        <taxon>Pseudomonadota</taxon>
        <taxon>Alphaproteobacteria</taxon>
        <taxon>Hyphomicrobiales</taxon>
        <taxon>Kaistiaceae</taxon>
        <taxon>Kaistia</taxon>
    </lineage>
</organism>
<sequence>MIRYDLICEAGHDFDGWFRDAAAFDKALAAGAVSCTACGSEKVVKALMAPAVATARKRQQAQDKLAALKVAAPDPRQVALSEMLRQVRAHVEATADYVGDRFAEEARKMHYGETEAHGIYGEASPAEAHALAEEGIEVHPLPRLPEEGN</sequence>
<dbReference type="Proteomes" id="UP000184485">
    <property type="component" value="Unassembled WGS sequence"/>
</dbReference>
<protein>
    <recommendedName>
        <fullName evidence="3">DUF1178 family protein</fullName>
    </recommendedName>
</protein>
<accession>A0A1M5N1D2</accession>
<evidence type="ECO:0000313" key="2">
    <source>
        <dbReference type="Proteomes" id="UP000184485"/>
    </source>
</evidence>
<gene>
    <name evidence="1" type="ORF">SAMN02745157_4887</name>
</gene>
<dbReference type="Pfam" id="PF06676">
    <property type="entry name" value="DUF1178"/>
    <property type="match status" value="1"/>
</dbReference>
<name>A0A1M5N1D2_9HYPH</name>
<dbReference type="InterPro" id="IPR009562">
    <property type="entry name" value="DUF1178"/>
</dbReference>
<dbReference type="OrthoDB" id="9799894at2"/>
<dbReference type="EMBL" id="FQUP01000008">
    <property type="protein sequence ID" value="SHG83255.1"/>
    <property type="molecule type" value="Genomic_DNA"/>
</dbReference>
<proteinExistence type="predicted"/>
<dbReference type="AlphaFoldDB" id="A0A1M5N1D2"/>
<dbReference type="STRING" id="1122133.SAMN02745157_4887"/>